<name>A0A6M2E0X7_XENCH</name>
<organism evidence="1">
    <name type="scientific">Xenopsylla cheopis</name>
    <name type="common">Oriental rat flea</name>
    <name type="synonym">Pulex cheopis</name>
    <dbReference type="NCBI Taxonomy" id="163159"/>
    <lineage>
        <taxon>Eukaryota</taxon>
        <taxon>Metazoa</taxon>
        <taxon>Ecdysozoa</taxon>
        <taxon>Arthropoda</taxon>
        <taxon>Hexapoda</taxon>
        <taxon>Insecta</taxon>
        <taxon>Pterygota</taxon>
        <taxon>Neoptera</taxon>
        <taxon>Endopterygota</taxon>
        <taxon>Siphonaptera</taxon>
        <taxon>Pulicidae</taxon>
        <taxon>Xenopsyllinae</taxon>
        <taxon>Xenopsylla</taxon>
    </lineage>
</organism>
<sequence>MKYALMSSLTSRHLFDMILGIPIASSVTVPSVLVYPEFKSLVKNSGHDFSGVRKGADGPVIATFLHLQFLVKDDYCYIQKMSRPFAGEAYFFRPWRPRSFSSSVSYSLLPLISNFSMYGPLSSTYIDSCCSILMSSCCFVL</sequence>
<accession>A0A6M2E0X7</accession>
<evidence type="ECO:0000313" key="1">
    <source>
        <dbReference type="EMBL" id="NOV50998.1"/>
    </source>
</evidence>
<dbReference type="EMBL" id="GIIL01007272">
    <property type="protein sequence ID" value="NOV50998.1"/>
    <property type="molecule type" value="Transcribed_RNA"/>
</dbReference>
<protein>
    <submittedName>
        <fullName evidence="1">Putative secreted protein</fullName>
    </submittedName>
</protein>
<proteinExistence type="predicted"/>
<reference evidence="1" key="1">
    <citation type="submission" date="2020-03" db="EMBL/GenBank/DDBJ databases">
        <title>Transcriptomic Profiling of the Digestive Tract of the Rat Flea, Xenopsylla cheopis, Following Blood Feeding and Infection with Yersinia pestis.</title>
        <authorList>
            <person name="Bland D.M."/>
            <person name="Martens C.A."/>
            <person name="Virtaneva K."/>
            <person name="Kanakabandi K."/>
            <person name="Long D."/>
            <person name="Rosenke R."/>
            <person name="Saturday G.A."/>
            <person name="Hoyt F.H."/>
            <person name="Bruno D.P."/>
            <person name="Ribeiro J.M.C."/>
            <person name="Hinnebusch J."/>
        </authorList>
    </citation>
    <scope>NUCLEOTIDE SEQUENCE</scope>
</reference>
<dbReference type="AlphaFoldDB" id="A0A6M2E0X7"/>